<dbReference type="STRING" id="51511.ENSCSAVP00000000935"/>
<keyword evidence="9" id="KW-0677">Repeat</keyword>
<comment type="similarity">
    <text evidence="2">Belongs to the Dus family. Dus3 subfamily.</text>
</comment>
<comment type="catalytic activity">
    <reaction evidence="15">
        <text>5,6-dihydrouridine(47) in tRNA + NAD(+) = uridine(47) in tRNA + NADH + H(+)</text>
        <dbReference type="Rhea" id="RHEA:53364"/>
        <dbReference type="Rhea" id="RHEA-COMP:13539"/>
        <dbReference type="Rhea" id="RHEA-COMP:13540"/>
        <dbReference type="ChEBI" id="CHEBI:15378"/>
        <dbReference type="ChEBI" id="CHEBI:57540"/>
        <dbReference type="ChEBI" id="CHEBI:57945"/>
        <dbReference type="ChEBI" id="CHEBI:65315"/>
        <dbReference type="ChEBI" id="CHEBI:74443"/>
        <dbReference type="EC" id="1.3.1.89"/>
    </reaction>
    <physiologicalReaction direction="right-to-left" evidence="15">
        <dbReference type="Rhea" id="RHEA:53366"/>
    </physiologicalReaction>
</comment>
<evidence type="ECO:0000256" key="15">
    <source>
        <dbReference type="ARBA" id="ARBA00048266"/>
    </source>
</evidence>
<evidence type="ECO:0000256" key="16">
    <source>
        <dbReference type="ARBA" id="ARBA00048342"/>
    </source>
</evidence>
<dbReference type="GO" id="GO:0006397">
    <property type="term" value="P:mRNA processing"/>
    <property type="evidence" value="ECO:0007669"/>
    <property type="project" value="UniProtKB-KW"/>
</dbReference>
<comment type="catalytic activity">
    <reaction evidence="16">
        <text>a 5,6-dihydrouridine in mRNA + NAD(+) = a uridine in mRNA + NADH + H(+)</text>
        <dbReference type="Rhea" id="RHEA:69851"/>
        <dbReference type="Rhea" id="RHEA-COMP:14658"/>
        <dbReference type="Rhea" id="RHEA-COMP:17789"/>
        <dbReference type="ChEBI" id="CHEBI:15378"/>
        <dbReference type="ChEBI" id="CHEBI:57540"/>
        <dbReference type="ChEBI" id="CHEBI:57945"/>
        <dbReference type="ChEBI" id="CHEBI:65315"/>
        <dbReference type="ChEBI" id="CHEBI:74443"/>
    </reaction>
    <physiologicalReaction direction="right-to-left" evidence="16">
        <dbReference type="Rhea" id="RHEA:69853"/>
    </physiologicalReaction>
</comment>
<evidence type="ECO:0000256" key="7">
    <source>
        <dbReference type="ARBA" id="ARBA00022694"/>
    </source>
</evidence>
<keyword evidence="14" id="KW-0520">NAD</keyword>
<evidence type="ECO:0000256" key="8">
    <source>
        <dbReference type="ARBA" id="ARBA00022723"/>
    </source>
</evidence>
<dbReference type="FunCoup" id="H2Y6I7">
    <property type="interactions" value="210"/>
</dbReference>
<feature type="domain" description="DUS-like FMN-binding" evidence="19">
    <location>
        <begin position="213"/>
        <end position="447"/>
    </location>
</feature>
<keyword evidence="21" id="KW-1185">Reference proteome</keyword>
<dbReference type="PANTHER" id="PTHR45846">
    <property type="entry name" value="TRNA-DIHYDROURIDINE(47) SYNTHASE [NAD(P)(+)]-LIKE"/>
    <property type="match status" value="1"/>
</dbReference>
<name>H2Y6I7_CIOSA</name>
<dbReference type="eggNOG" id="KOG2333">
    <property type="taxonomic scope" value="Eukaryota"/>
</dbReference>
<evidence type="ECO:0000256" key="6">
    <source>
        <dbReference type="ARBA" id="ARBA00022664"/>
    </source>
</evidence>
<comment type="cofactor">
    <cofactor evidence="1">
        <name>FMN</name>
        <dbReference type="ChEBI" id="CHEBI:58210"/>
    </cofactor>
</comment>
<evidence type="ECO:0000256" key="10">
    <source>
        <dbReference type="ARBA" id="ARBA00022771"/>
    </source>
</evidence>
<dbReference type="FunFam" id="3.20.20.70:FF:000067">
    <property type="entry name" value="tRNA-dihydrouridine(47) synthase [NAD(P)(+)]"/>
    <property type="match status" value="1"/>
</dbReference>
<dbReference type="Ensembl" id="ENSCSAVT00000000945.1">
    <property type="protein sequence ID" value="ENSCSAVP00000000935.1"/>
    <property type="gene ID" value="ENSCSAVG00000000525.1"/>
</dbReference>
<keyword evidence="8" id="KW-0479">Metal-binding</keyword>
<evidence type="ECO:0000256" key="9">
    <source>
        <dbReference type="ARBA" id="ARBA00022737"/>
    </source>
</evidence>
<dbReference type="OMA" id="DIGTECY"/>
<dbReference type="PROSITE" id="PS01136">
    <property type="entry name" value="UPF0034"/>
    <property type="match status" value="1"/>
</dbReference>
<keyword evidence="11" id="KW-0862">Zinc</keyword>
<evidence type="ECO:0000256" key="4">
    <source>
        <dbReference type="ARBA" id="ARBA00022630"/>
    </source>
</evidence>
<dbReference type="InterPro" id="IPR035587">
    <property type="entry name" value="DUS-like_FMN-bd"/>
</dbReference>
<dbReference type="InterPro" id="IPR013785">
    <property type="entry name" value="Aldolase_TIM"/>
</dbReference>
<keyword evidence="13" id="KW-0560">Oxidoreductase</keyword>
<dbReference type="InParanoid" id="H2Y6I7"/>
<evidence type="ECO:0000256" key="14">
    <source>
        <dbReference type="ARBA" id="ARBA00023027"/>
    </source>
</evidence>
<protein>
    <recommendedName>
        <fullName evidence="3">tRNA-dihydrouridine(47) synthase [NAD(P)(+)]</fullName>
        <ecNumber evidence="3">1.3.1.89</ecNumber>
    </recommendedName>
</protein>
<evidence type="ECO:0000256" key="12">
    <source>
        <dbReference type="ARBA" id="ARBA00022857"/>
    </source>
</evidence>
<keyword evidence="10" id="KW-0863">Zinc-finger</keyword>
<organism evidence="20 21">
    <name type="scientific">Ciona savignyi</name>
    <name type="common">Pacific transparent sea squirt</name>
    <dbReference type="NCBI Taxonomy" id="51511"/>
    <lineage>
        <taxon>Eukaryota</taxon>
        <taxon>Metazoa</taxon>
        <taxon>Chordata</taxon>
        <taxon>Tunicata</taxon>
        <taxon>Ascidiacea</taxon>
        <taxon>Phlebobranchia</taxon>
        <taxon>Cionidae</taxon>
        <taxon>Ciona</taxon>
    </lineage>
</organism>
<dbReference type="Proteomes" id="UP000007875">
    <property type="component" value="Unassembled WGS sequence"/>
</dbReference>
<dbReference type="GO" id="GO:0008270">
    <property type="term" value="F:zinc ion binding"/>
    <property type="evidence" value="ECO:0007669"/>
    <property type="project" value="UniProtKB-KW"/>
</dbReference>
<keyword evidence="7" id="KW-0819">tRNA processing</keyword>
<evidence type="ECO:0000256" key="3">
    <source>
        <dbReference type="ARBA" id="ARBA00012376"/>
    </source>
</evidence>
<evidence type="ECO:0000256" key="1">
    <source>
        <dbReference type="ARBA" id="ARBA00001917"/>
    </source>
</evidence>
<dbReference type="Gene3D" id="3.20.20.70">
    <property type="entry name" value="Aldolase class I"/>
    <property type="match status" value="1"/>
</dbReference>
<evidence type="ECO:0000256" key="17">
    <source>
        <dbReference type="ARBA" id="ARBA00049447"/>
    </source>
</evidence>
<comment type="catalytic activity">
    <reaction evidence="18">
        <text>5,6-dihydrouridine(47) in tRNA + NADP(+) = uridine(47) in tRNA + NADPH + H(+)</text>
        <dbReference type="Rhea" id="RHEA:53360"/>
        <dbReference type="Rhea" id="RHEA-COMP:13539"/>
        <dbReference type="Rhea" id="RHEA-COMP:13540"/>
        <dbReference type="ChEBI" id="CHEBI:15378"/>
        <dbReference type="ChEBI" id="CHEBI:57783"/>
        <dbReference type="ChEBI" id="CHEBI:58349"/>
        <dbReference type="ChEBI" id="CHEBI:65315"/>
        <dbReference type="ChEBI" id="CHEBI:74443"/>
        <dbReference type="EC" id="1.3.1.89"/>
    </reaction>
    <physiologicalReaction direction="right-to-left" evidence="18">
        <dbReference type="Rhea" id="RHEA:53362"/>
    </physiologicalReaction>
</comment>
<dbReference type="EC" id="1.3.1.89" evidence="3"/>
<dbReference type="GO" id="GO:0003723">
    <property type="term" value="F:RNA binding"/>
    <property type="evidence" value="ECO:0007669"/>
    <property type="project" value="TreeGrafter"/>
</dbReference>
<evidence type="ECO:0000256" key="11">
    <source>
        <dbReference type="ARBA" id="ARBA00022833"/>
    </source>
</evidence>
<reference evidence="20" key="3">
    <citation type="submission" date="2025-09" db="UniProtKB">
        <authorList>
            <consortium name="Ensembl"/>
        </authorList>
    </citation>
    <scope>IDENTIFICATION</scope>
</reference>
<accession>H2Y6I7</accession>
<evidence type="ECO:0000259" key="19">
    <source>
        <dbReference type="Pfam" id="PF01207"/>
    </source>
</evidence>
<comment type="catalytic activity">
    <reaction evidence="17">
        <text>a 5,6-dihydrouridine in mRNA + NADP(+) = a uridine in mRNA + NADPH + H(+)</text>
        <dbReference type="Rhea" id="RHEA:69855"/>
        <dbReference type="Rhea" id="RHEA-COMP:14658"/>
        <dbReference type="Rhea" id="RHEA-COMP:17789"/>
        <dbReference type="ChEBI" id="CHEBI:15378"/>
        <dbReference type="ChEBI" id="CHEBI:57783"/>
        <dbReference type="ChEBI" id="CHEBI:58349"/>
        <dbReference type="ChEBI" id="CHEBI:65315"/>
        <dbReference type="ChEBI" id="CHEBI:74443"/>
    </reaction>
    <physiologicalReaction direction="right-to-left" evidence="17">
        <dbReference type="Rhea" id="RHEA:69857"/>
    </physiologicalReaction>
</comment>
<keyword evidence="12" id="KW-0521">NADP</keyword>
<evidence type="ECO:0000256" key="13">
    <source>
        <dbReference type="ARBA" id="ARBA00023002"/>
    </source>
</evidence>
<keyword evidence="5" id="KW-0288">FMN</keyword>
<sequence length="554" mass="62789">KKKVRGQNKNRPRPNKEQLTTKLCPSKLVVHHALCELIAQSCDNLPLCQYLHDITKYMEIKPPDLGEKCFAFQTYGKCDYTFTCRFAGDHVEKTENGYINIVDEEKVRENAIETKNILPRDLQINLRKRKFDFSKTDAALKENQDRKAKLRKTDQENVVEINEPSKIEGKPPGGIITSEDVLSSRVGCVLNDDMIPLKTMEKKTLDFRDKLYLAPLTTCGNLPFRVVCKRLGADITCGEMALATNILQAKGAEWALIKRHPCEDVFGVQLCGAFPDTMARSAELVAKTCEVDFIDINLGCPIDMIYKKGAGSALMRRTNKLLDIVTCMNSVIDIPLTCKVRAGVETNKNCAHVVLPKLRDRGVALTTVHGRSREARYTKVADWGYINECASVAAPMPVFGNGDIFSYHDYCSVVENTSVSGVMIARGALIKPWLFTEIKERRDWDISSSERFDILRGFTNEGLIHWGSDTRGIETTRRFLLEWLSFLHRYIPVGLLERIPQRINERPPYYVGRNDLETLMASPNSNDWVRISEMLLGKVPDSFQFLPKHKANSY</sequence>
<dbReference type="Pfam" id="PF01207">
    <property type="entry name" value="Dus"/>
    <property type="match status" value="1"/>
</dbReference>
<keyword evidence="4" id="KW-0285">Flavoprotein</keyword>
<evidence type="ECO:0000313" key="20">
    <source>
        <dbReference type="Ensembl" id="ENSCSAVP00000000935.1"/>
    </source>
</evidence>
<dbReference type="SUPFAM" id="SSF51395">
    <property type="entry name" value="FMN-linked oxidoreductases"/>
    <property type="match status" value="1"/>
</dbReference>
<reference evidence="20" key="2">
    <citation type="submission" date="2025-08" db="UniProtKB">
        <authorList>
            <consortium name="Ensembl"/>
        </authorList>
    </citation>
    <scope>IDENTIFICATION</scope>
</reference>
<dbReference type="GO" id="GO:0102265">
    <property type="term" value="F:tRNA-dihydrouridine47 synthase activity"/>
    <property type="evidence" value="ECO:0007669"/>
    <property type="project" value="UniProtKB-EC"/>
</dbReference>
<dbReference type="PANTHER" id="PTHR45846:SF1">
    <property type="entry name" value="TRNA-DIHYDROURIDINE(47) SYNTHASE [NAD(P)(+)]-LIKE"/>
    <property type="match status" value="1"/>
</dbReference>
<evidence type="ECO:0000256" key="18">
    <source>
        <dbReference type="ARBA" id="ARBA00049513"/>
    </source>
</evidence>
<dbReference type="CDD" id="cd02801">
    <property type="entry name" value="DUS_like_FMN"/>
    <property type="match status" value="1"/>
</dbReference>
<dbReference type="InterPro" id="IPR018517">
    <property type="entry name" value="tRNA_hU_synthase_CS"/>
</dbReference>
<evidence type="ECO:0000256" key="2">
    <source>
        <dbReference type="ARBA" id="ARBA00005451"/>
    </source>
</evidence>
<dbReference type="GO" id="GO:0050660">
    <property type="term" value="F:flavin adenine dinucleotide binding"/>
    <property type="evidence" value="ECO:0007669"/>
    <property type="project" value="InterPro"/>
</dbReference>
<dbReference type="GeneTree" id="ENSGT00550000075134"/>
<dbReference type="AlphaFoldDB" id="H2Y6I7"/>
<evidence type="ECO:0000256" key="5">
    <source>
        <dbReference type="ARBA" id="ARBA00022643"/>
    </source>
</evidence>
<keyword evidence="6" id="KW-0507">mRNA processing</keyword>
<proteinExistence type="inferred from homology"/>
<reference evidence="21" key="1">
    <citation type="submission" date="2003-08" db="EMBL/GenBank/DDBJ databases">
        <authorList>
            <person name="Birren B."/>
            <person name="Nusbaum C."/>
            <person name="Abebe A."/>
            <person name="Abouelleil A."/>
            <person name="Adekoya E."/>
            <person name="Ait-zahra M."/>
            <person name="Allen N."/>
            <person name="Allen T."/>
            <person name="An P."/>
            <person name="Anderson M."/>
            <person name="Anderson S."/>
            <person name="Arachchi H."/>
            <person name="Armbruster J."/>
            <person name="Bachantsang P."/>
            <person name="Baldwin J."/>
            <person name="Barry A."/>
            <person name="Bayul T."/>
            <person name="Blitshsteyn B."/>
            <person name="Bloom T."/>
            <person name="Blye J."/>
            <person name="Boguslavskiy L."/>
            <person name="Borowsky M."/>
            <person name="Boukhgalter B."/>
            <person name="Brunache A."/>
            <person name="Butler J."/>
            <person name="Calixte N."/>
            <person name="Calvo S."/>
            <person name="Camarata J."/>
            <person name="Campo K."/>
            <person name="Chang J."/>
            <person name="Cheshatsang Y."/>
            <person name="Citroen M."/>
            <person name="Collymore A."/>
            <person name="Considine T."/>
            <person name="Cook A."/>
            <person name="Cooke P."/>
            <person name="Corum B."/>
            <person name="Cuomo C."/>
            <person name="David R."/>
            <person name="Dawoe T."/>
            <person name="Degray S."/>
            <person name="Dodge S."/>
            <person name="Dooley K."/>
            <person name="Dorje P."/>
            <person name="Dorjee K."/>
            <person name="Dorris L."/>
            <person name="Duffey N."/>
            <person name="Dupes A."/>
            <person name="Elkins T."/>
            <person name="Engels R."/>
            <person name="Erickson J."/>
            <person name="Farina A."/>
            <person name="Faro S."/>
            <person name="Ferreira P."/>
            <person name="Fischer H."/>
            <person name="Fitzgerald M."/>
            <person name="Foley K."/>
            <person name="Gage D."/>
            <person name="Galagan J."/>
            <person name="Gearin G."/>
            <person name="Gnerre S."/>
            <person name="Gnirke A."/>
            <person name="Goyette A."/>
            <person name="Graham J."/>
            <person name="Grandbois E."/>
            <person name="Gyaltsen K."/>
            <person name="Hafez N."/>
            <person name="Hagopian D."/>
            <person name="Hagos B."/>
            <person name="Hall J."/>
            <person name="Hatcher B."/>
            <person name="Heller A."/>
            <person name="Higgins H."/>
            <person name="Honan T."/>
            <person name="Horn A."/>
            <person name="Houde N."/>
            <person name="Hughes L."/>
            <person name="Hulme W."/>
            <person name="Husby E."/>
            <person name="Iliev I."/>
            <person name="Jaffe D."/>
            <person name="Jones C."/>
            <person name="Kamal M."/>
            <person name="Kamat A."/>
            <person name="Kamvysselis M."/>
            <person name="Karlsson E."/>
            <person name="Kells C."/>
            <person name="Kieu A."/>
            <person name="Kisner P."/>
            <person name="Kodira C."/>
            <person name="Kulbokas E."/>
            <person name="Labutti K."/>
            <person name="Lama D."/>
            <person name="Landers T."/>
            <person name="Leger J."/>
            <person name="Levine S."/>
            <person name="Lewis D."/>
            <person name="Lewis T."/>
            <person name="Lindblad-toh K."/>
            <person name="Liu X."/>
            <person name="Lokyitsang T."/>
            <person name="Lokyitsang Y."/>
            <person name="Lucien O."/>
            <person name="Lui A."/>
            <person name="Ma L.J."/>
            <person name="Mabbitt R."/>
            <person name="Macdonald J."/>
            <person name="Maclean C."/>
            <person name="Major J."/>
            <person name="Manning J."/>
            <person name="Marabella R."/>
            <person name="Maru K."/>
            <person name="Matthews C."/>
            <person name="Mauceli E."/>
            <person name="Mccarthy M."/>
            <person name="Mcdonough S."/>
            <person name="Mcghee T."/>
            <person name="Meldrim J."/>
            <person name="Meneus L."/>
            <person name="Mesirov J."/>
            <person name="Mihalev A."/>
            <person name="Mihova T."/>
            <person name="Mikkelsen T."/>
            <person name="Mlenga V."/>
            <person name="Moru K."/>
            <person name="Mozes J."/>
            <person name="Mulrain L."/>
            <person name="Munson G."/>
            <person name="Naylor J."/>
            <person name="Newes C."/>
            <person name="Nguyen C."/>
            <person name="Nguyen N."/>
            <person name="Nguyen T."/>
            <person name="Nicol R."/>
            <person name="Nielsen C."/>
            <person name="Nizzari M."/>
            <person name="Norbu C."/>
            <person name="Norbu N."/>
            <person name="O'donnell P."/>
            <person name="Okoawo O."/>
            <person name="O'leary S."/>
            <person name="Omotosho B."/>
            <person name="O'neill K."/>
            <person name="Osman S."/>
            <person name="Parker S."/>
            <person name="Perrin D."/>
            <person name="Phunkhang P."/>
            <person name="Piqani B."/>
            <person name="Purcell S."/>
            <person name="Rachupka T."/>
            <person name="Ramasamy U."/>
            <person name="Rameau R."/>
            <person name="Ray V."/>
            <person name="Raymond C."/>
            <person name="Retta R."/>
            <person name="Richardson S."/>
            <person name="Rise C."/>
            <person name="Rodriguez J."/>
            <person name="Rogers J."/>
            <person name="Rogov P."/>
            <person name="Rutman M."/>
            <person name="Schupbach R."/>
            <person name="Seaman C."/>
            <person name="Settipalli S."/>
            <person name="Sharpe T."/>
            <person name="Sheridan J."/>
            <person name="Sherpa N."/>
            <person name="Shi J."/>
            <person name="Smirnov S."/>
            <person name="Smith C."/>
            <person name="Sougnez C."/>
            <person name="Spencer B."/>
            <person name="Stalker J."/>
            <person name="Stange-thomann N."/>
            <person name="Stavropoulos S."/>
            <person name="Stetson K."/>
            <person name="Stone C."/>
            <person name="Stone S."/>
            <person name="Stubbs M."/>
            <person name="Talamas J."/>
            <person name="Tchuinga P."/>
            <person name="Tenzing P."/>
            <person name="Tesfaye S."/>
            <person name="Theodore J."/>
            <person name="Thoulutsang Y."/>
            <person name="Topham K."/>
            <person name="Towey S."/>
            <person name="Tsamla T."/>
            <person name="Tsomo N."/>
            <person name="Vallee D."/>
            <person name="Vassiliev H."/>
            <person name="Venkataraman V."/>
            <person name="Vinson J."/>
            <person name="Vo A."/>
            <person name="Wade C."/>
            <person name="Wang S."/>
            <person name="Wangchuk T."/>
            <person name="Wangdi T."/>
            <person name="Whittaker C."/>
            <person name="Wilkinson J."/>
            <person name="Wu Y."/>
            <person name="Wyman D."/>
            <person name="Yadav S."/>
            <person name="Yang S."/>
            <person name="Yang X."/>
            <person name="Yeager S."/>
            <person name="Yee E."/>
            <person name="Young G."/>
            <person name="Zainoun J."/>
            <person name="Zembeck L."/>
            <person name="Zimmer A."/>
            <person name="Zody M."/>
            <person name="Lander E."/>
        </authorList>
    </citation>
    <scope>NUCLEOTIDE SEQUENCE [LARGE SCALE GENOMIC DNA]</scope>
</reference>
<evidence type="ECO:0000313" key="21">
    <source>
        <dbReference type="Proteomes" id="UP000007875"/>
    </source>
</evidence>